<proteinExistence type="predicted"/>
<dbReference type="RefSeq" id="WP_022934901.1">
    <property type="nucleotide sequence ID" value="NZ_CP007154.1"/>
</dbReference>
<evidence type="ECO:0000313" key="3">
    <source>
        <dbReference type="EMBL" id="AHH45099.1"/>
    </source>
</evidence>
<name>W5US96_9BACT</name>
<evidence type="ECO:0000256" key="1">
    <source>
        <dbReference type="SAM" id="MobiDB-lite"/>
    </source>
</evidence>
<gene>
    <name evidence="3" type="ORF">MYB_00440</name>
</gene>
<keyword evidence="2" id="KW-0812">Transmembrane</keyword>
<feature type="transmembrane region" description="Helical" evidence="2">
    <location>
        <begin position="20"/>
        <end position="46"/>
    </location>
</feature>
<evidence type="ECO:0000313" key="4">
    <source>
        <dbReference type="Proteomes" id="UP000019229"/>
    </source>
</evidence>
<reference evidence="3 4" key="1">
    <citation type="journal article" date="2014" name="Genome Announc.">
        <title>Complete Genome Sequence of Mycoplasma bovoculi Strain M165/69T (ATCC 29104).</title>
        <authorList>
            <person name="Calcutt M.J."/>
            <person name="Foecking M.F."/>
        </authorList>
    </citation>
    <scope>NUCLEOTIDE SEQUENCE [LARGE SCALE GENOMIC DNA]</scope>
    <source>
        <strain evidence="3">M165/69</strain>
    </source>
</reference>
<sequence length="122" mass="13517">MYNISKEKFFKKPASKLSIFLITIISYILGSIIVLAVIFGGGFYVVKSQLPTLTSTIQSVEKVVDSISKINPDDIQKLSKVSGNIDKLSNDIKEIKDKLDKLTSSKSENQDQTQQEQSETAS</sequence>
<dbReference type="PATRIC" id="fig|743966.3.peg.85"/>
<evidence type="ECO:0000256" key="2">
    <source>
        <dbReference type="SAM" id="Phobius"/>
    </source>
</evidence>
<protein>
    <submittedName>
        <fullName evidence="3">Uncharacterized protein</fullName>
    </submittedName>
</protein>
<keyword evidence="2" id="KW-0472">Membrane</keyword>
<accession>W5US96</accession>
<dbReference type="HOGENOM" id="CLU_2024127_0_0_14"/>
<dbReference type="STRING" id="743966.MYB_00440"/>
<keyword evidence="2" id="KW-1133">Transmembrane helix</keyword>
<feature type="region of interest" description="Disordered" evidence="1">
    <location>
        <begin position="100"/>
        <end position="122"/>
    </location>
</feature>
<dbReference type="EMBL" id="CP007154">
    <property type="protein sequence ID" value="AHH45099.1"/>
    <property type="molecule type" value="Genomic_DNA"/>
</dbReference>
<dbReference type="KEGG" id="mbc:MYB_00440"/>
<dbReference type="Proteomes" id="UP000019229">
    <property type="component" value="Chromosome"/>
</dbReference>
<dbReference type="AlphaFoldDB" id="W5US96"/>
<keyword evidence="4" id="KW-1185">Reference proteome</keyword>
<feature type="compositionally biased region" description="Polar residues" evidence="1">
    <location>
        <begin position="110"/>
        <end position="122"/>
    </location>
</feature>
<organism evidence="3 4">
    <name type="scientific">Mesomycoplasma bovoculi M165/69</name>
    <dbReference type="NCBI Taxonomy" id="743966"/>
    <lineage>
        <taxon>Bacteria</taxon>
        <taxon>Bacillati</taxon>
        <taxon>Mycoplasmatota</taxon>
        <taxon>Mycoplasmoidales</taxon>
        <taxon>Metamycoplasmataceae</taxon>
        <taxon>Mesomycoplasma</taxon>
    </lineage>
</organism>